<feature type="region of interest" description="Disordered" evidence="2">
    <location>
        <begin position="496"/>
        <end position="559"/>
    </location>
</feature>
<feature type="compositionally biased region" description="Polar residues" evidence="2">
    <location>
        <begin position="206"/>
        <end position="215"/>
    </location>
</feature>
<keyword evidence="1" id="KW-0479">Metal-binding</keyword>
<feature type="zinc finger region" description="C3H1-type" evidence="1">
    <location>
        <begin position="423"/>
        <end position="452"/>
    </location>
</feature>
<dbReference type="EMBL" id="MU853753">
    <property type="protein sequence ID" value="KAK3945880.1"/>
    <property type="molecule type" value="Genomic_DNA"/>
</dbReference>
<dbReference type="GO" id="GO:0008270">
    <property type="term" value="F:zinc ion binding"/>
    <property type="evidence" value="ECO:0007669"/>
    <property type="project" value="UniProtKB-KW"/>
</dbReference>
<keyword evidence="5" id="KW-1185">Reference proteome</keyword>
<dbReference type="Proteomes" id="UP001303473">
    <property type="component" value="Unassembled WGS sequence"/>
</dbReference>
<accession>A0AAN6NHG4</accession>
<evidence type="ECO:0000256" key="1">
    <source>
        <dbReference type="PROSITE-ProRule" id="PRU00723"/>
    </source>
</evidence>
<dbReference type="PROSITE" id="PS50103">
    <property type="entry name" value="ZF_C3H1"/>
    <property type="match status" value="1"/>
</dbReference>
<feature type="compositionally biased region" description="Polar residues" evidence="2">
    <location>
        <begin position="149"/>
        <end position="162"/>
    </location>
</feature>
<gene>
    <name evidence="4" type="ORF">QBC46DRAFT_336048</name>
</gene>
<feature type="region of interest" description="Disordered" evidence="2">
    <location>
        <begin position="1"/>
        <end position="57"/>
    </location>
</feature>
<keyword evidence="1" id="KW-0863">Zinc-finger</keyword>
<keyword evidence="1" id="KW-0862">Zinc</keyword>
<proteinExistence type="predicted"/>
<feature type="compositionally biased region" description="Polar residues" evidence="2">
    <location>
        <begin position="631"/>
        <end position="646"/>
    </location>
</feature>
<feature type="region of interest" description="Disordered" evidence="2">
    <location>
        <begin position="631"/>
        <end position="658"/>
    </location>
</feature>
<sequence length="658" mass="70202">MEALLKTSNNADPIHNTNSGEGRRQSPTSMSPASNFSYSSFEHHSTRETSPDYSLSSMPSLAIPRLDSIPAGAGDKLAGDPTGEVANILRNVAAASSEFLLIEPRSTNHHGHHNHGNRRNTKGNKTKSARSGGNNNSGHDRNCTICKPASNTTTPTSAQKSISTNHTTAGATSTNTSSGGSGAGQHQTAVNWRVVAPINPSHAAHSGTNPNSLAPGQSLLDLDPDQPPITSANTASPTSLNSPSSAATAITTLNTANNGGVQEYLRGANLSNRLSSTNPTHHYNGTKGLNMSMHGPYHSPSTSEASPEKMQSRSTGSSSPVEFYAYCFDRGNGQYTRLIPADMLPPLQDVPAIESQANNMVVLQIPPGLAPNGRSSNSEPVSWKSPPSPTRRSDPIQSHIDSIVASTPSPNTSPTSLSMVPHKRAKVYCDKWVHEGVCAFTQQGCKYKHEMPFDKATQHSLGLFHGLPAWWKKHQAEMSRQQREQEELGHQQKLLMPPQGGLQQSRHSRSASQEHLQDGRLGSGGSDDNTTFMQPQRAEFRTSRTAPFSPSSPFGGATSGLGSSGGFGAGTVGSNRATFYSAMNWHARRENYAVGSVAPRYFSQYGPIGPPRTHAPSTPGRLAIADANPYSMLNQLGSEEGSQSNEVTDEHDEDPELI</sequence>
<feature type="compositionally biased region" description="Polar residues" evidence="2">
    <location>
        <begin position="543"/>
        <end position="552"/>
    </location>
</feature>
<feature type="compositionally biased region" description="Polar residues" evidence="2">
    <location>
        <begin position="501"/>
        <end position="514"/>
    </location>
</feature>
<feature type="compositionally biased region" description="Polar residues" evidence="2">
    <location>
        <begin position="228"/>
        <end position="245"/>
    </location>
</feature>
<feature type="compositionally biased region" description="Low complexity" evidence="2">
    <location>
        <begin position="163"/>
        <end position="178"/>
    </location>
</feature>
<feature type="compositionally biased region" description="Basic and acidic residues" evidence="2">
    <location>
        <begin position="41"/>
        <end position="50"/>
    </location>
</feature>
<evidence type="ECO:0000313" key="4">
    <source>
        <dbReference type="EMBL" id="KAK3945880.1"/>
    </source>
</evidence>
<name>A0AAN6NHG4_9PEZI</name>
<evidence type="ECO:0000313" key="5">
    <source>
        <dbReference type="Proteomes" id="UP001303473"/>
    </source>
</evidence>
<reference evidence="5" key="1">
    <citation type="journal article" date="2023" name="Mol. Phylogenet. Evol.">
        <title>Genome-scale phylogeny and comparative genomics of the fungal order Sordariales.</title>
        <authorList>
            <person name="Hensen N."/>
            <person name="Bonometti L."/>
            <person name="Westerberg I."/>
            <person name="Brannstrom I.O."/>
            <person name="Guillou S."/>
            <person name="Cros-Aarteil S."/>
            <person name="Calhoun S."/>
            <person name="Haridas S."/>
            <person name="Kuo A."/>
            <person name="Mondo S."/>
            <person name="Pangilinan J."/>
            <person name="Riley R."/>
            <person name="LaButti K."/>
            <person name="Andreopoulos B."/>
            <person name="Lipzen A."/>
            <person name="Chen C."/>
            <person name="Yan M."/>
            <person name="Daum C."/>
            <person name="Ng V."/>
            <person name="Clum A."/>
            <person name="Steindorff A."/>
            <person name="Ohm R.A."/>
            <person name="Martin F."/>
            <person name="Silar P."/>
            <person name="Natvig D.O."/>
            <person name="Lalanne C."/>
            <person name="Gautier V."/>
            <person name="Ament-Velasquez S.L."/>
            <person name="Kruys A."/>
            <person name="Hutchinson M.I."/>
            <person name="Powell A.J."/>
            <person name="Barry K."/>
            <person name="Miller A.N."/>
            <person name="Grigoriev I.V."/>
            <person name="Debuchy R."/>
            <person name="Gladieux P."/>
            <person name="Hiltunen Thoren M."/>
            <person name="Johannesson H."/>
        </authorList>
    </citation>
    <scope>NUCLEOTIDE SEQUENCE [LARGE SCALE GENOMIC DNA]</scope>
    <source>
        <strain evidence="5">CBS 340.73</strain>
    </source>
</reference>
<feature type="compositionally biased region" description="Basic residues" evidence="2">
    <location>
        <begin position="107"/>
        <end position="128"/>
    </location>
</feature>
<feature type="region of interest" description="Disordered" evidence="2">
    <location>
        <begin position="365"/>
        <end position="395"/>
    </location>
</feature>
<evidence type="ECO:0000256" key="2">
    <source>
        <dbReference type="SAM" id="MobiDB-lite"/>
    </source>
</evidence>
<dbReference type="InterPro" id="IPR000571">
    <property type="entry name" value="Znf_CCCH"/>
</dbReference>
<dbReference type="AlphaFoldDB" id="A0AAN6NHG4"/>
<feature type="region of interest" description="Disordered" evidence="2">
    <location>
        <begin position="200"/>
        <end position="245"/>
    </location>
</feature>
<feature type="domain" description="C3H1-type" evidence="3">
    <location>
        <begin position="423"/>
        <end position="452"/>
    </location>
</feature>
<protein>
    <recommendedName>
        <fullName evidence="3">C3H1-type domain-containing protein</fullName>
    </recommendedName>
</protein>
<organism evidence="4 5">
    <name type="scientific">Diplogelasinospora grovesii</name>
    <dbReference type="NCBI Taxonomy" id="303347"/>
    <lineage>
        <taxon>Eukaryota</taxon>
        <taxon>Fungi</taxon>
        <taxon>Dikarya</taxon>
        <taxon>Ascomycota</taxon>
        <taxon>Pezizomycotina</taxon>
        <taxon>Sordariomycetes</taxon>
        <taxon>Sordariomycetidae</taxon>
        <taxon>Sordariales</taxon>
        <taxon>Diplogelasinosporaceae</taxon>
        <taxon>Diplogelasinospora</taxon>
    </lineage>
</organism>
<evidence type="ECO:0000259" key="3">
    <source>
        <dbReference type="PROSITE" id="PS50103"/>
    </source>
</evidence>
<feature type="region of interest" description="Disordered" evidence="2">
    <location>
        <begin position="106"/>
        <end position="187"/>
    </location>
</feature>
<feature type="compositionally biased region" description="Polar residues" evidence="2">
    <location>
        <begin position="1"/>
        <end position="40"/>
    </location>
</feature>
<feature type="compositionally biased region" description="Acidic residues" evidence="2">
    <location>
        <begin position="647"/>
        <end position="658"/>
    </location>
</feature>
<comment type="caution">
    <text evidence="4">The sequence shown here is derived from an EMBL/GenBank/DDBJ whole genome shotgun (WGS) entry which is preliminary data.</text>
</comment>
<feature type="region of interest" description="Disordered" evidence="2">
    <location>
        <begin position="294"/>
        <end position="318"/>
    </location>
</feature>